<evidence type="ECO:0000313" key="1">
    <source>
        <dbReference type="EMBL" id="KIK14640.1"/>
    </source>
</evidence>
<reference evidence="2" key="2">
    <citation type="submission" date="2015-01" db="EMBL/GenBank/DDBJ databases">
        <title>Evolutionary Origins and Diversification of the Mycorrhizal Mutualists.</title>
        <authorList>
            <consortium name="DOE Joint Genome Institute"/>
            <consortium name="Mycorrhizal Genomics Consortium"/>
            <person name="Kohler A."/>
            <person name="Kuo A."/>
            <person name="Nagy L.G."/>
            <person name="Floudas D."/>
            <person name="Copeland A."/>
            <person name="Barry K.W."/>
            <person name="Cichocki N."/>
            <person name="Veneault-Fourrey C."/>
            <person name="LaButti K."/>
            <person name="Lindquist E.A."/>
            <person name="Lipzen A."/>
            <person name="Lundell T."/>
            <person name="Morin E."/>
            <person name="Murat C."/>
            <person name="Riley R."/>
            <person name="Ohm R."/>
            <person name="Sun H."/>
            <person name="Tunlid A."/>
            <person name="Henrissat B."/>
            <person name="Grigoriev I.V."/>
            <person name="Hibbett D.S."/>
            <person name="Martin F."/>
        </authorList>
    </citation>
    <scope>NUCLEOTIDE SEQUENCE [LARGE SCALE GENOMIC DNA]</scope>
    <source>
        <strain evidence="2">441</strain>
    </source>
</reference>
<accession>A0A0C9XQT4</accession>
<gene>
    <name evidence="1" type="ORF">PISMIDRAFT_346504</name>
</gene>
<proteinExistence type="predicted"/>
<dbReference type="AlphaFoldDB" id="A0A0C9XQT4"/>
<organism evidence="1 2">
    <name type="scientific">Pisolithus microcarpus 441</name>
    <dbReference type="NCBI Taxonomy" id="765257"/>
    <lineage>
        <taxon>Eukaryota</taxon>
        <taxon>Fungi</taxon>
        <taxon>Dikarya</taxon>
        <taxon>Basidiomycota</taxon>
        <taxon>Agaricomycotina</taxon>
        <taxon>Agaricomycetes</taxon>
        <taxon>Agaricomycetidae</taxon>
        <taxon>Boletales</taxon>
        <taxon>Sclerodermatineae</taxon>
        <taxon>Pisolithaceae</taxon>
        <taxon>Pisolithus</taxon>
    </lineage>
</organism>
<sequence>MGNPRTRCSSIFPRGIGRPVSGLLPSDERRSSHFHILLQGRMQWRTECLEDAAQFVEMLNPTAEMYSK</sequence>
<dbReference type="HOGENOM" id="CLU_2794894_0_0_1"/>
<name>A0A0C9XQT4_9AGAM</name>
<reference evidence="1 2" key="1">
    <citation type="submission" date="2014-04" db="EMBL/GenBank/DDBJ databases">
        <authorList>
            <consortium name="DOE Joint Genome Institute"/>
            <person name="Kuo A."/>
            <person name="Kohler A."/>
            <person name="Costa M.D."/>
            <person name="Nagy L.G."/>
            <person name="Floudas D."/>
            <person name="Copeland A."/>
            <person name="Barry K.W."/>
            <person name="Cichocki N."/>
            <person name="Veneault-Fourrey C."/>
            <person name="LaButti K."/>
            <person name="Lindquist E.A."/>
            <person name="Lipzen A."/>
            <person name="Lundell T."/>
            <person name="Morin E."/>
            <person name="Murat C."/>
            <person name="Sun H."/>
            <person name="Tunlid A."/>
            <person name="Henrissat B."/>
            <person name="Grigoriev I.V."/>
            <person name="Hibbett D.S."/>
            <person name="Martin F."/>
            <person name="Nordberg H.P."/>
            <person name="Cantor M.N."/>
            <person name="Hua S.X."/>
        </authorList>
    </citation>
    <scope>NUCLEOTIDE SEQUENCE [LARGE SCALE GENOMIC DNA]</scope>
    <source>
        <strain evidence="1 2">441</strain>
    </source>
</reference>
<protein>
    <submittedName>
        <fullName evidence="1">Uncharacterized protein</fullName>
    </submittedName>
</protein>
<dbReference type="EMBL" id="KN833929">
    <property type="protein sequence ID" value="KIK14640.1"/>
    <property type="molecule type" value="Genomic_DNA"/>
</dbReference>
<dbReference type="Proteomes" id="UP000054018">
    <property type="component" value="Unassembled WGS sequence"/>
</dbReference>
<evidence type="ECO:0000313" key="2">
    <source>
        <dbReference type="Proteomes" id="UP000054018"/>
    </source>
</evidence>
<keyword evidence="2" id="KW-1185">Reference proteome</keyword>